<keyword evidence="8" id="KW-1185">Reference proteome</keyword>
<dbReference type="CDD" id="cd00501">
    <property type="entry name" value="Peptidase_C15"/>
    <property type="match status" value="1"/>
</dbReference>
<dbReference type="OrthoDB" id="407146at2759"/>
<sequence length="237" mass="26808">MDTAIPSDVPVVLITGFGPFRSVRINPSWEVAKALKTYFEWTCPVHIIIEQMNVTYDDVSNKIPDYWLKYNPTLVIHIGVAVGTQEIQVERAACNIDYCYPDNNGTTPDCGRCIKTDAPDTITTLLPIDDICARARRRTKVPIGTSDDAGRFLCEFIYYQSLFIDPKRSVFIHIPDSNENLTIQDMAEAIQLIIYELLHCVDPLPRLNQNGNYLINPNVRKTLDIITSDKSNLDLLS</sequence>
<keyword evidence="4" id="KW-0378">Hydrolase</keyword>
<accession>A0A814GI96</accession>
<protein>
    <recommendedName>
        <fullName evidence="10">Pyroglutamyl-peptidase 1</fullName>
    </recommendedName>
</protein>
<evidence type="ECO:0000256" key="4">
    <source>
        <dbReference type="ARBA" id="ARBA00022801"/>
    </source>
</evidence>
<name>A0A814GI96_ADIRI</name>
<dbReference type="GO" id="GO:0005829">
    <property type="term" value="C:cytosol"/>
    <property type="evidence" value="ECO:0007669"/>
    <property type="project" value="InterPro"/>
</dbReference>
<dbReference type="PANTHER" id="PTHR23402">
    <property type="entry name" value="PROTEASE FAMILY C15 PYROGLUTAMYL-PEPTIDASE I-RELATED"/>
    <property type="match status" value="1"/>
</dbReference>
<evidence type="ECO:0000313" key="9">
    <source>
        <dbReference type="Proteomes" id="UP000663852"/>
    </source>
</evidence>
<comment type="similarity">
    <text evidence="1">Belongs to the peptidase C15 family.</text>
</comment>
<organism evidence="6 9">
    <name type="scientific">Adineta ricciae</name>
    <name type="common">Rotifer</name>
    <dbReference type="NCBI Taxonomy" id="249248"/>
    <lineage>
        <taxon>Eukaryota</taxon>
        <taxon>Metazoa</taxon>
        <taxon>Spiralia</taxon>
        <taxon>Gnathifera</taxon>
        <taxon>Rotifera</taxon>
        <taxon>Eurotatoria</taxon>
        <taxon>Bdelloidea</taxon>
        <taxon>Adinetida</taxon>
        <taxon>Adinetidae</taxon>
        <taxon>Adineta</taxon>
    </lineage>
</organism>
<evidence type="ECO:0000256" key="1">
    <source>
        <dbReference type="ARBA" id="ARBA00006641"/>
    </source>
</evidence>
<keyword evidence="3" id="KW-0645">Protease</keyword>
<dbReference type="SUPFAM" id="SSF53182">
    <property type="entry name" value="Pyrrolidone carboxyl peptidase (pyroglutamate aminopeptidase)"/>
    <property type="match status" value="1"/>
</dbReference>
<evidence type="ECO:0000313" key="6">
    <source>
        <dbReference type="EMBL" id="CAF0996681.1"/>
    </source>
</evidence>
<dbReference type="Pfam" id="PF01470">
    <property type="entry name" value="Peptidase_C15"/>
    <property type="match status" value="1"/>
</dbReference>
<dbReference type="EMBL" id="CAJNOJ010000060">
    <property type="protein sequence ID" value="CAF0996681.1"/>
    <property type="molecule type" value="Genomic_DNA"/>
</dbReference>
<dbReference type="InterPro" id="IPR000816">
    <property type="entry name" value="Peptidase_C15"/>
</dbReference>
<reference evidence="6" key="1">
    <citation type="submission" date="2021-02" db="EMBL/GenBank/DDBJ databases">
        <authorList>
            <person name="Nowell W R."/>
        </authorList>
    </citation>
    <scope>NUCLEOTIDE SEQUENCE</scope>
</reference>
<dbReference type="Gene3D" id="3.40.630.20">
    <property type="entry name" value="Peptidase C15, pyroglutamyl peptidase I-like"/>
    <property type="match status" value="1"/>
</dbReference>
<keyword evidence="2" id="KW-0963">Cytoplasm</keyword>
<dbReference type="PANTHER" id="PTHR23402:SF1">
    <property type="entry name" value="PYROGLUTAMYL-PEPTIDASE I"/>
    <property type="match status" value="1"/>
</dbReference>
<dbReference type="GO" id="GO:0016920">
    <property type="term" value="F:pyroglutamyl-peptidase activity"/>
    <property type="evidence" value="ECO:0007669"/>
    <property type="project" value="InterPro"/>
</dbReference>
<proteinExistence type="inferred from homology"/>
<comment type="caution">
    <text evidence="6">The sequence shown here is derived from an EMBL/GenBank/DDBJ whole genome shotgun (WGS) entry which is preliminary data.</text>
</comment>
<dbReference type="GO" id="GO:0006508">
    <property type="term" value="P:proteolysis"/>
    <property type="evidence" value="ECO:0007669"/>
    <property type="project" value="UniProtKB-KW"/>
</dbReference>
<dbReference type="InterPro" id="IPR036440">
    <property type="entry name" value="Peptidase_C15-like_sf"/>
</dbReference>
<dbReference type="EMBL" id="CAJNOR010003313">
    <property type="protein sequence ID" value="CAF1401108.1"/>
    <property type="molecule type" value="Genomic_DNA"/>
</dbReference>
<evidence type="ECO:0008006" key="10">
    <source>
        <dbReference type="Google" id="ProtNLM"/>
    </source>
</evidence>
<evidence type="ECO:0000256" key="5">
    <source>
        <dbReference type="ARBA" id="ARBA00022807"/>
    </source>
</evidence>
<evidence type="ECO:0000313" key="8">
    <source>
        <dbReference type="Proteomes" id="UP000663828"/>
    </source>
</evidence>
<dbReference type="InterPro" id="IPR016125">
    <property type="entry name" value="Peptidase_C15-like"/>
</dbReference>
<dbReference type="PRINTS" id="PR00706">
    <property type="entry name" value="PYROGLUPTASE"/>
</dbReference>
<dbReference type="AlphaFoldDB" id="A0A814GI96"/>
<evidence type="ECO:0000313" key="7">
    <source>
        <dbReference type="EMBL" id="CAF1401108.1"/>
    </source>
</evidence>
<gene>
    <name evidence="6" type="ORF">EDS130_LOCUS14667</name>
    <name evidence="7" type="ORF">XAT740_LOCUS34142</name>
</gene>
<dbReference type="Proteomes" id="UP000663852">
    <property type="component" value="Unassembled WGS sequence"/>
</dbReference>
<dbReference type="Proteomes" id="UP000663828">
    <property type="component" value="Unassembled WGS sequence"/>
</dbReference>
<evidence type="ECO:0000256" key="3">
    <source>
        <dbReference type="ARBA" id="ARBA00022670"/>
    </source>
</evidence>
<evidence type="ECO:0000256" key="2">
    <source>
        <dbReference type="ARBA" id="ARBA00022490"/>
    </source>
</evidence>
<keyword evidence="5" id="KW-0788">Thiol protease</keyword>